<gene>
    <name evidence="2" type="ORF">METZ01_LOCUS215244</name>
</gene>
<dbReference type="NCBIfam" id="TIGR03276">
    <property type="entry name" value="Phn-HD"/>
    <property type="match status" value="1"/>
</dbReference>
<dbReference type="AlphaFoldDB" id="A0A382FHE4"/>
<proteinExistence type="predicted"/>
<evidence type="ECO:0000313" key="2">
    <source>
        <dbReference type="EMBL" id="SVB62390.1"/>
    </source>
</evidence>
<dbReference type="InterPro" id="IPR017670">
    <property type="entry name" value="Phosphonate_degrad-assoc"/>
</dbReference>
<reference evidence="2" key="1">
    <citation type="submission" date="2018-05" db="EMBL/GenBank/DDBJ databases">
        <authorList>
            <person name="Lanie J.A."/>
            <person name="Ng W.-L."/>
            <person name="Kazmierczak K.M."/>
            <person name="Andrzejewski T.M."/>
            <person name="Davidsen T.M."/>
            <person name="Wayne K.J."/>
            <person name="Tettelin H."/>
            <person name="Glass J.I."/>
            <person name="Rusch D."/>
            <person name="Podicherti R."/>
            <person name="Tsui H.-C.T."/>
            <person name="Winkler M.E."/>
        </authorList>
    </citation>
    <scope>NUCLEOTIDE SEQUENCE</scope>
</reference>
<dbReference type="PANTHER" id="PTHR40202:SF1">
    <property type="entry name" value="HD DOMAIN-CONTAINING PROTEIN"/>
    <property type="match status" value="1"/>
</dbReference>
<dbReference type="InterPro" id="IPR006674">
    <property type="entry name" value="HD_domain"/>
</dbReference>
<dbReference type="CDD" id="cd00077">
    <property type="entry name" value="HDc"/>
    <property type="match status" value="1"/>
</dbReference>
<dbReference type="PANTHER" id="PTHR40202">
    <property type="match status" value="1"/>
</dbReference>
<name>A0A382FHE4_9ZZZZ</name>
<organism evidence="2">
    <name type="scientific">marine metagenome</name>
    <dbReference type="NCBI Taxonomy" id="408172"/>
    <lineage>
        <taxon>unclassified sequences</taxon>
        <taxon>metagenomes</taxon>
        <taxon>ecological metagenomes</taxon>
    </lineage>
</organism>
<feature type="domain" description="HD" evidence="1">
    <location>
        <begin position="34"/>
        <end position="96"/>
    </location>
</feature>
<dbReference type="Pfam" id="PF01966">
    <property type="entry name" value="HD"/>
    <property type="match status" value="1"/>
</dbReference>
<accession>A0A382FHE4</accession>
<dbReference type="InterPro" id="IPR003607">
    <property type="entry name" value="HD/PDEase_dom"/>
</dbReference>
<evidence type="ECO:0000259" key="1">
    <source>
        <dbReference type="Pfam" id="PF01966"/>
    </source>
</evidence>
<dbReference type="EMBL" id="UINC01049975">
    <property type="protein sequence ID" value="SVB62390.1"/>
    <property type="molecule type" value="Genomic_DNA"/>
</dbReference>
<dbReference type="InterPro" id="IPR052567">
    <property type="entry name" value="OP_Dioxygenase"/>
</dbReference>
<sequence>MAQVNTMQIVDTIVDLFATRGGDAYLGEPVSQQEHALQAAHLAELEGAADTLVVSALLHDIGHLLHGQPEHIADQGINGHHEDVGEVWLSEFAGPAVTEPLMLHVGAKRYLCAVEPEYSDGLSPASVKSLRLQGGPFSEEEILAFELYPHYRDALRLRRWDDQAKISDLTVPDLEHYRPVLKRVFGAV</sequence>
<dbReference type="Gene3D" id="1.10.3210.10">
    <property type="entry name" value="Hypothetical protein af1432"/>
    <property type="match status" value="1"/>
</dbReference>
<protein>
    <recommendedName>
        <fullName evidence="1">HD domain-containing protein</fullName>
    </recommendedName>
</protein>
<dbReference type="SUPFAM" id="SSF109604">
    <property type="entry name" value="HD-domain/PDEase-like"/>
    <property type="match status" value="1"/>
</dbReference>